<protein>
    <recommendedName>
        <fullName evidence="2">PiggyBac transposable element-derived protein domain-containing protein</fullName>
    </recommendedName>
</protein>
<reference evidence="3" key="1">
    <citation type="journal article" date="2023" name="G3 (Bethesda)">
        <title>A reference genome for the long-term kleptoplast-retaining sea slug Elysia crispata morphotype clarki.</title>
        <authorList>
            <person name="Eastman K.E."/>
            <person name="Pendleton A.L."/>
            <person name="Shaikh M.A."/>
            <person name="Suttiyut T."/>
            <person name="Ogas R."/>
            <person name="Tomko P."/>
            <person name="Gavelis G."/>
            <person name="Widhalm J.R."/>
            <person name="Wisecaver J.H."/>
        </authorList>
    </citation>
    <scope>NUCLEOTIDE SEQUENCE</scope>
    <source>
        <strain evidence="3">ECLA1</strain>
    </source>
</reference>
<feature type="compositionally biased region" description="Polar residues" evidence="1">
    <location>
        <begin position="1"/>
        <end position="16"/>
    </location>
</feature>
<evidence type="ECO:0000313" key="4">
    <source>
        <dbReference type="Proteomes" id="UP001283361"/>
    </source>
</evidence>
<dbReference type="AlphaFoldDB" id="A0AAE1AUM2"/>
<dbReference type="EMBL" id="JAWDGP010001180">
    <property type="protein sequence ID" value="KAK3793721.1"/>
    <property type="molecule type" value="Genomic_DNA"/>
</dbReference>
<feature type="domain" description="PiggyBac transposable element-derived protein" evidence="2">
    <location>
        <begin position="22"/>
        <end position="98"/>
    </location>
</feature>
<gene>
    <name evidence="3" type="ORF">RRG08_006543</name>
</gene>
<name>A0AAE1AUM2_9GAST</name>
<feature type="region of interest" description="Disordered" evidence="1">
    <location>
        <begin position="1"/>
        <end position="20"/>
    </location>
</feature>
<sequence>MPENTAIKSSEDNTLQPDEEHPDYKLYKVKTVVDKLKVRFKANYKPKQGVLIDENIVAYRGKTSHLKGCFGIKVSCIGDASSLALYTCYLEIFQGAHAVDQGHGRQQE</sequence>
<proteinExistence type="predicted"/>
<dbReference type="InterPro" id="IPR029526">
    <property type="entry name" value="PGBD"/>
</dbReference>
<dbReference type="Proteomes" id="UP001283361">
    <property type="component" value="Unassembled WGS sequence"/>
</dbReference>
<evidence type="ECO:0000256" key="1">
    <source>
        <dbReference type="SAM" id="MobiDB-lite"/>
    </source>
</evidence>
<comment type="caution">
    <text evidence="3">The sequence shown here is derived from an EMBL/GenBank/DDBJ whole genome shotgun (WGS) entry which is preliminary data.</text>
</comment>
<keyword evidence="4" id="KW-1185">Reference proteome</keyword>
<evidence type="ECO:0000259" key="2">
    <source>
        <dbReference type="Pfam" id="PF13843"/>
    </source>
</evidence>
<accession>A0AAE1AUM2</accession>
<organism evidence="3 4">
    <name type="scientific">Elysia crispata</name>
    <name type="common">lettuce slug</name>
    <dbReference type="NCBI Taxonomy" id="231223"/>
    <lineage>
        <taxon>Eukaryota</taxon>
        <taxon>Metazoa</taxon>
        <taxon>Spiralia</taxon>
        <taxon>Lophotrochozoa</taxon>
        <taxon>Mollusca</taxon>
        <taxon>Gastropoda</taxon>
        <taxon>Heterobranchia</taxon>
        <taxon>Euthyneura</taxon>
        <taxon>Panpulmonata</taxon>
        <taxon>Sacoglossa</taxon>
        <taxon>Placobranchoidea</taxon>
        <taxon>Plakobranchidae</taxon>
        <taxon>Elysia</taxon>
    </lineage>
</organism>
<evidence type="ECO:0000313" key="3">
    <source>
        <dbReference type="EMBL" id="KAK3793721.1"/>
    </source>
</evidence>
<dbReference type="Pfam" id="PF13843">
    <property type="entry name" value="DDE_Tnp_1_7"/>
    <property type="match status" value="1"/>
</dbReference>